<evidence type="ECO:0000313" key="2">
    <source>
        <dbReference type="Proteomes" id="UP000219327"/>
    </source>
</evidence>
<dbReference type="Pfam" id="PF00756">
    <property type="entry name" value="Esterase"/>
    <property type="match status" value="1"/>
</dbReference>
<reference evidence="1 2" key="1">
    <citation type="submission" date="2017-08" db="EMBL/GenBank/DDBJ databases">
        <title>Fine stratification of microbial communities through a metagenomic profile of the photic zone.</title>
        <authorList>
            <person name="Haro-Moreno J.M."/>
            <person name="Lopez-Perez M."/>
            <person name="De La Torre J."/>
            <person name="Picazo A."/>
            <person name="Camacho A."/>
            <person name="Rodriguez-Valera F."/>
        </authorList>
    </citation>
    <scope>NUCLEOTIDE SEQUENCE [LARGE SCALE GENOMIC DNA]</scope>
    <source>
        <strain evidence="1">MED-G24</strain>
    </source>
</reference>
<dbReference type="EMBL" id="NTKD01000025">
    <property type="protein sequence ID" value="PDH39416.1"/>
    <property type="molecule type" value="Genomic_DNA"/>
</dbReference>
<comment type="caution">
    <text evidence="1">The sequence shown here is derived from an EMBL/GenBank/DDBJ whole genome shotgun (WGS) entry which is preliminary data.</text>
</comment>
<dbReference type="GO" id="GO:0016747">
    <property type="term" value="F:acyltransferase activity, transferring groups other than amino-acyl groups"/>
    <property type="evidence" value="ECO:0007669"/>
    <property type="project" value="TreeGrafter"/>
</dbReference>
<accession>A0A2A5WTG4</accession>
<evidence type="ECO:0000313" key="1">
    <source>
        <dbReference type="EMBL" id="PDH39416.1"/>
    </source>
</evidence>
<dbReference type="InterPro" id="IPR050583">
    <property type="entry name" value="Mycobacterial_A85_antigen"/>
</dbReference>
<dbReference type="Proteomes" id="UP000219327">
    <property type="component" value="Unassembled WGS sequence"/>
</dbReference>
<dbReference type="Gene3D" id="3.40.50.1820">
    <property type="entry name" value="alpha/beta hydrolase"/>
    <property type="match status" value="1"/>
</dbReference>
<name>A0A2A5WTG4_9GAMM</name>
<dbReference type="InterPro" id="IPR029058">
    <property type="entry name" value="AB_hydrolase_fold"/>
</dbReference>
<gene>
    <name evidence="1" type="ORF">CNE99_05755</name>
</gene>
<dbReference type="PANTHER" id="PTHR48098:SF1">
    <property type="entry name" value="DIACYLGLYCEROL ACYLTRANSFERASE_MYCOLYLTRANSFERASE AG85A"/>
    <property type="match status" value="1"/>
</dbReference>
<evidence type="ECO:0008006" key="3">
    <source>
        <dbReference type="Google" id="ProtNLM"/>
    </source>
</evidence>
<dbReference type="AlphaFoldDB" id="A0A2A5WTG4"/>
<proteinExistence type="predicted"/>
<dbReference type="InterPro" id="IPR000801">
    <property type="entry name" value="Esterase-like"/>
</dbReference>
<sequence length="291" mass="32638">MDAKRELFESSIVPSPAQYDVLLPPGYDTSDKTYPLLYWLHGGGGPEMPANFLGLQAPRLNALWLDESLSEMVVVTPHCGVFPNNYLDFPDGSRHWERHIASELLEHLRTKYRIAQNRAGTFISGVSMGGLGALTIGLKHLGTFAAIVAYEPQISGTFDKPDGYPEFYTQDFHDQNQPANIVRDKPDAIRESGVQIYFECGCRDELGFFMGTNLLHNTLLANNIHHEYKYVYGAGHVDESFEWRVTDGLAFLERAIHPPVMNTPPARTLSGADQMATDMTAFLKSRWDEIL</sequence>
<dbReference type="PANTHER" id="PTHR48098">
    <property type="entry name" value="ENTEROCHELIN ESTERASE-RELATED"/>
    <property type="match status" value="1"/>
</dbReference>
<protein>
    <recommendedName>
        <fullName evidence="3">Peptidase S9 prolyl oligopeptidase catalytic domain-containing protein</fullName>
    </recommendedName>
</protein>
<organism evidence="1 2">
    <name type="scientific">OM182 bacterium MED-G24</name>
    <dbReference type="NCBI Taxonomy" id="1986255"/>
    <lineage>
        <taxon>Bacteria</taxon>
        <taxon>Pseudomonadati</taxon>
        <taxon>Pseudomonadota</taxon>
        <taxon>Gammaproteobacteria</taxon>
        <taxon>OMG group</taxon>
        <taxon>OM182 clade</taxon>
    </lineage>
</organism>
<dbReference type="SUPFAM" id="SSF53474">
    <property type="entry name" value="alpha/beta-Hydrolases"/>
    <property type="match status" value="1"/>
</dbReference>